<dbReference type="InterPro" id="IPR006291">
    <property type="entry name" value="CusR-like"/>
</dbReference>
<dbReference type="InterPro" id="IPR016032">
    <property type="entry name" value="Sig_transdc_resp-reg_C-effctor"/>
</dbReference>
<keyword evidence="6" id="KW-0804">Transcription</keyword>
<evidence type="ECO:0000256" key="8">
    <source>
        <dbReference type="PROSITE-ProRule" id="PRU01091"/>
    </source>
</evidence>
<feature type="domain" description="OmpR/PhoB-type" evidence="10">
    <location>
        <begin position="124"/>
        <end position="222"/>
    </location>
</feature>
<dbReference type="InterPro" id="IPR001867">
    <property type="entry name" value="OmpR/PhoB-type_DNA-bd"/>
</dbReference>
<dbReference type="OrthoDB" id="9802426at2"/>
<keyword evidence="4" id="KW-0805">Transcription regulation</keyword>
<keyword evidence="3" id="KW-0902">Two-component regulatory system</keyword>
<keyword evidence="2 7" id="KW-0597">Phosphoprotein</keyword>
<dbReference type="Pfam" id="PF00486">
    <property type="entry name" value="Trans_reg_C"/>
    <property type="match status" value="1"/>
</dbReference>
<evidence type="ECO:0000256" key="6">
    <source>
        <dbReference type="ARBA" id="ARBA00023163"/>
    </source>
</evidence>
<dbReference type="InterPro" id="IPR001789">
    <property type="entry name" value="Sig_transdc_resp-reg_receiver"/>
</dbReference>
<protein>
    <submittedName>
        <fullName evidence="11">Two-component system, OmpR family, copper resistance phosphate regulon response regulator CusR</fullName>
    </submittedName>
</protein>
<name>A0A1I1TV98_9BURK</name>
<dbReference type="GO" id="GO:0032993">
    <property type="term" value="C:protein-DNA complex"/>
    <property type="evidence" value="ECO:0007669"/>
    <property type="project" value="TreeGrafter"/>
</dbReference>
<feature type="modified residue" description="4-aspartylphosphate" evidence="7">
    <location>
        <position position="51"/>
    </location>
</feature>
<dbReference type="InterPro" id="IPR039420">
    <property type="entry name" value="WalR-like"/>
</dbReference>
<dbReference type="RefSeq" id="WP_092950578.1">
    <property type="nucleotide sequence ID" value="NZ_FOMQ01000004.1"/>
</dbReference>
<dbReference type="PROSITE" id="PS51755">
    <property type="entry name" value="OMPR_PHOB"/>
    <property type="match status" value="1"/>
</dbReference>
<sequence>MKILVIEDEPRAAEYLRQGLTESSYAVEVAHNGTDGLHAAAGGDHDLVILDVMLPGIDGFAVLSALRTFKQIPVLMLTARENVDDKVRGFDMGADDYLVKPFQFPELLARVRALLKRGQSQATAQTLRVTDLEIDAVRHRATRAGQRIDLSAKEFALLSLLAQRTGEVLSRTQIASLVWDIHFDSDTNVVEVAMRRLRAKIDDPFEEKLIHTVRGVGYVMERRAKE</sequence>
<dbReference type="GO" id="GO:0005829">
    <property type="term" value="C:cytosol"/>
    <property type="evidence" value="ECO:0007669"/>
    <property type="project" value="TreeGrafter"/>
</dbReference>
<dbReference type="GO" id="GO:0000156">
    <property type="term" value="F:phosphorelay response regulator activity"/>
    <property type="evidence" value="ECO:0007669"/>
    <property type="project" value="TreeGrafter"/>
</dbReference>
<evidence type="ECO:0000256" key="3">
    <source>
        <dbReference type="ARBA" id="ARBA00023012"/>
    </source>
</evidence>
<accession>A0A1I1TV98</accession>
<evidence type="ECO:0000256" key="5">
    <source>
        <dbReference type="ARBA" id="ARBA00023125"/>
    </source>
</evidence>
<dbReference type="AlphaFoldDB" id="A0A1I1TV98"/>
<dbReference type="STRING" id="32040.SAMN04489710_10479"/>
<dbReference type="Gene3D" id="1.10.10.10">
    <property type="entry name" value="Winged helix-like DNA-binding domain superfamily/Winged helix DNA-binding domain"/>
    <property type="match status" value="1"/>
</dbReference>
<reference evidence="12" key="1">
    <citation type="submission" date="2016-10" db="EMBL/GenBank/DDBJ databases">
        <authorList>
            <person name="Varghese N."/>
            <person name="Submissions S."/>
        </authorList>
    </citation>
    <scope>NUCLEOTIDE SEQUENCE [LARGE SCALE GENOMIC DNA]</scope>
    <source>
        <strain evidence="12">DSM 7481</strain>
    </source>
</reference>
<dbReference type="PANTHER" id="PTHR48111:SF41">
    <property type="entry name" value="TRANSCRIPTIONAL REGULATORY PROTEIN CUSR-RELATED"/>
    <property type="match status" value="1"/>
</dbReference>
<keyword evidence="5 8" id="KW-0238">DNA-binding</keyword>
<dbReference type="Gene3D" id="6.10.250.690">
    <property type="match status" value="1"/>
</dbReference>
<evidence type="ECO:0000256" key="2">
    <source>
        <dbReference type="ARBA" id="ARBA00022553"/>
    </source>
</evidence>
<dbReference type="SMART" id="SM00862">
    <property type="entry name" value="Trans_reg_C"/>
    <property type="match status" value="1"/>
</dbReference>
<dbReference type="PANTHER" id="PTHR48111">
    <property type="entry name" value="REGULATOR OF RPOS"/>
    <property type="match status" value="1"/>
</dbReference>
<evidence type="ECO:0000313" key="11">
    <source>
        <dbReference type="EMBL" id="SFD62449.1"/>
    </source>
</evidence>
<evidence type="ECO:0000256" key="1">
    <source>
        <dbReference type="ARBA" id="ARBA00022539"/>
    </source>
</evidence>
<dbReference type="SUPFAM" id="SSF46894">
    <property type="entry name" value="C-terminal effector domain of the bipartite response regulators"/>
    <property type="match status" value="1"/>
</dbReference>
<evidence type="ECO:0000313" key="12">
    <source>
        <dbReference type="Proteomes" id="UP000199517"/>
    </source>
</evidence>
<evidence type="ECO:0000256" key="4">
    <source>
        <dbReference type="ARBA" id="ARBA00023015"/>
    </source>
</evidence>
<evidence type="ECO:0000259" key="9">
    <source>
        <dbReference type="PROSITE" id="PS50110"/>
    </source>
</evidence>
<dbReference type="GO" id="GO:0000976">
    <property type="term" value="F:transcription cis-regulatory region binding"/>
    <property type="evidence" value="ECO:0007669"/>
    <property type="project" value="TreeGrafter"/>
</dbReference>
<gene>
    <name evidence="11" type="ORF">SAMN04489710_10479</name>
</gene>
<proteinExistence type="predicted"/>
<dbReference type="Pfam" id="PF00072">
    <property type="entry name" value="Response_reg"/>
    <property type="match status" value="1"/>
</dbReference>
<feature type="DNA-binding region" description="OmpR/PhoB-type" evidence="8">
    <location>
        <begin position="124"/>
        <end position="222"/>
    </location>
</feature>
<dbReference type="FunFam" id="1.10.10.10:FF:000005">
    <property type="entry name" value="Two-component system response regulator"/>
    <property type="match status" value="1"/>
</dbReference>
<dbReference type="SUPFAM" id="SSF52172">
    <property type="entry name" value="CheY-like"/>
    <property type="match status" value="1"/>
</dbReference>
<evidence type="ECO:0000256" key="7">
    <source>
        <dbReference type="PROSITE-ProRule" id="PRU00169"/>
    </source>
</evidence>
<feature type="domain" description="Response regulatory" evidence="9">
    <location>
        <begin position="2"/>
        <end position="115"/>
    </location>
</feature>
<dbReference type="GO" id="GO:0006355">
    <property type="term" value="P:regulation of DNA-templated transcription"/>
    <property type="evidence" value="ECO:0007669"/>
    <property type="project" value="InterPro"/>
</dbReference>
<dbReference type="PROSITE" id="PS50110">
    <property type="entry name" value="RESPONSE_REGULATORY"/>
    <property type="match status" value="1"/>
</dbReference>
<dbReference type="Gene3D" id="3.40.50.2300">
    <property type="match status" value="1"/>
</dbReference>
<dbReference type="Proteomes" id="UP000199517">
    <property type="component" value="Unassembled WGS sequence"/>
</dbReference>
<dbReference type="EMBL" id="FOMQ01000004">
    <property type="protein sequence ID" value="SFD62449.1"/>
    <property type="molecule type" value="Genomic_DNA"/>
</dbReference>
<dbReference type="FunFam" id="3.40.50.2300:FF:000001">
    <property type="entry name" value="DNA-binding response regulator PhoB"/>
    <property type="match status" value="1"/>
</dbReference>
<keyword evidence="12" id="KW-1185">Reference proteome</keyword>
<dbReference type="CDD" id="cd00383">
    <property type="entry name" value="trans_reg_C"/>
    <property type="match status" value="1"/>
</dbReference>
<keyword evidence="1" id="KW-0104">Cadmium</keyword>
<dbReference type="SMART" id="SM00448">
    <property type="entry name" value="REC"/>
    <property type="match status" value="1"/>
</dbReference>
<organism evidence="11 12">
    <name type="scientific">Paracidovorax konjaci</name>
    <dbReference type="NCBI Taxonomy" id="32040"/>
    <lineage>
        <taxon>Bacteria</taxon>
        <taxon>Pseudomonadati</taxon>
        <taxon>Pseudomonadota</taxon>
        <taxon>Betaproteobacteria</taxon>
        <taxon>Burkholderiales</taxon>
        <taxon>Comamonadaceae</taxon>
        <taxon>Paracidovorax</taxon>
    </lineage>
</organism>
<dbReference type="CDD" id="cd19935">
    <property type="entry name" value="REC_OmpR_CusR-like"/>
    <property type="match status" value="1"/>
</dbReference>
<dbReference type="InterPro" id="IPR036388">
    <property type="entry name" value="WH-like_DNA-bd_sf"/>
</dbReference>
<evidence type="ECO:0000259" key="10">
    <source>
        <dbReference type="PROSITE" id="PS51755"/>
    </source>
</evidence>
<dbReference type="NCBIfam" id="TIGR01387">
    <property type="entry name" value="cztR_silR_copR"/>
    <property type="match status" value="1"/>
</dbReference>
<dbReference type="InterPro" id="IPR011006">
    <property type="entry name" value="CheY-like_superfamily"/>
</dbReference>